<evidence type="ECO:0000256" key="1">
    <source>
        <dbReference type="ARBA" id="ARBA00004871"/>
    </source>
</evidence>
<dbReference type="GO" id="GO:0009073">
    <property type="term" value="P:aromatic amino acid family biosynthetic process"/>
    <property type="evidence" value="ECO:0007669"/>
    <property type="project" value="UniProtKB-KW"/>
</dbReference>
<feature type="binding site" evidence="4">
    <location>
        <position position="261"/>
    </location>
    <ligand>
        <name>shikimate</name>
        <dbReference type="ChEBI" id="CHEBI:36208"/>
    </ligand>
</feature>
<dbReference type="Gene3D" id="3.40.50.10860">
    <property type="entry name" value="Leucine Dehydrogenase, chain A, domain 1"/>
    <property type="match status" value="1"/>
</dbReference>
<proteinExistence type="inferred from homology"/>
<organism evidence="7 8">
    <name type="scientific">Leptonema illini</name>
    <dbReference type="NCBI Taxonomy" id="183"/>
    <lineage>
        <taxon>Bacteria</taxon>
        <taxon>Pseudomonadati</taxon>
        <taxon>Spirochaetota</taxon>
        <taxon>Spirochaetia</taxon>
        <taxon>Leptospirales</taxon>
        <taxon>Leptospiraceae</taxon>
        <taxon>Leptonema</taxon>
    </lineage>
</organism>
<evidence type="ECO:0000256" key="2">
    <source>
        <dbReference type="ARBA" id="ARBA00023002"/>
    </source>
</evidence>
<feature type="active site" description="Proton acceptor" evidence="4">
    <location>
        <position position="71"/>
    </location>
</feature>
<comment type="pathway">
    <text evidence="1 4">Metabolic intermediate biosynthesis; chorismate biosynthesis; chorismate from D-erythrose 4-phosphate and phosphoenolpyruvate: step 4/7.</text>
</comment>
<evidence type="ECO:0000259" key="6">
    <source>
        <dbReference type="Pfam" id="PF18317"/>
    </source>
</evidence>
<dbReference type="GO" id="GO:0008652">
    <property type="term" value="P:amino acid biosynthetic process"/>
    <property type="evidence" value="ECO:0007669"/>
    <property type="project" value="UniProtKB-KW"/>
</dbReference>
<accession>A0A833LW85</accession>
<feature type="domain" description="SDH C-terminal" evidence="6">
    <location>
        <begin position="254"/>
        <end position="274"/>
    </location>
</feature>
<dbReference type="CDD" id="cd01065">
    <property type="entry name" value="NAD_bind_Shikimate_DH"/>
    <property type="match status" value="1"/>
</dbReference>
<comment type="subunit">
    <text evidence="4">Homodimer.</text>
</comment>
<dbReference type="AlphaFoldDB" id="A0A833LW85"/>
<keyword evidence="4" id="KW-0028">Amino-acid biosynthesis</keyword>
<comment type="catalytic activity">
    <reaction evidence="4">
        <text>shikimate + NADP(+) = 3-dehydroshikimate + NADPH + H(+)</text>
        <dbReference type="Rhea" id="RHEA:17737"/>
        <dbReference type="ChEBI" id="CHEBI:15378"/>
        <dbReference type="ChEBI" id="CHEBI:16630"/>
        <dbReference type="ChEBI" id="CHEBI:36208"/>
        <dbReference type="ChEBI" id="CHEBI:57783"/>
        <dbReference type="ChEBI" id="CHEBI:58349"/>
        <dbReference type="EC" id="1.1.1.25"/>
    </reaction>
</comment>
<feature type="binding site" evidence="4">
    <location>
        <begin position="21"/>
        <end position="23"/>
    </location>
    <ligand>
        <name>shikimate</name>
        <dbReference type="ChEBI" id="CHEBI:36208"/>
    </ligand>
</feature>
<dbReference type="InterPro" id="IPR013708">
    <property type="entry name" value="Shikimate_DH-bd_N"/>
</dbReference>
<evidence type="ECO:0000256" key="3">
    <source>
        <dbReference type="ARBA" id="ARBA00023141"/>
    </source>
</evidence>
<name>A0A833LW85_9LEPT</name>
<feature type="binding site" evidence="4">
    <location>
        <position position="233"/>
    </location>
    <ligand>
        <name>shikimate</name>
        <dbReference type="ChEBI" id="CHEBI:36208"/>
    </ligand>
</feature>
<dbReference type="SUPFAM" id="SSF51735">
    <property type="entry name" value="NAD(P)-binding Rossmann-fold domains"/>
    <property type="match status" value="1"/>
</dbReference>
<comment type="similarity">
    <text evidence="4">Belongs to the shikimate dehydrogenase family.</text>
</comment>
<dbReference type="PANTHER" id="PTHR21089:SF1">
    <property type="entry name" value="BIFUNCTIONAL 3-DEHYDROQUINATE DEHYDRATASE_SHIKIMATE DEHYDROGENASE, CHLOROPLASTIC"/>
    <property type="match status" value="1"/>
</dbReference>
<dbReference type="PANTHER" id="PTHR21089">
    <property type="entry name" value="SHIKIMATE DEHYDROGENASE"/>
    <property type="match status" value="1"/>
</dbReference>
<dbReference type="InterPro" id="IPR036291">
    <property type="entry name" value="NAD(P)-bd_dom_sf"/>
</dbReference>
<dbReference type="InterPro" id="IPR041121">
    <property type="entry name" value="SDH_C"/>
</dbReference>
<keyword evidence="4" id="KW-0521">NADP</keyword>
<feature type="binding site" evidence="4">
    <location>
        <position position="111"/>
    </location>
    <ligand>
        <name>shikimate</name>
        <dbReference type="ChEBI" id="CHEBI:36208"/>
    </ligand>
</feature>
<dbReference type="Gene3D" id="3.40.50.720">
    <property type="entry name" value="NAD(P)-binding Rossmann-like Domain"/>
    <property type="match status" value="1"/>
</dbReference>
<feature type="binding site" evidence="4">
    <location>
        <position position="67"/>
    </location>
    <ligand>
        <name>shikimate</name>
        <dbReference type="ChEBI" id="CHEBI:36208"/>
    </ligand>
</feature>
<feature type="domain" description="Shikimate dehydrogenase substrate binding N-terminal" evidence="5">
    <location>
        <begin position="13"/>
        <end position="94"/>
    </location>
</feature>
<reference evidence="7 8" key="1">
    <citation type="submission" date="2019-10" db="EMBL/GenBank/DDBJ databases">
        <title>Extracellular Electron Transfer in a Candidatus Methanoperedens spp. Enrichment Culture.</title>
        <authorList>
            <person name="Berger S."/>
            <person name="Rangel Shaw D."/>
            <person name="Berben T."/>
            <person name="In 'T Zandt M."/>
            <person name="Frank J."/>
            <person name="Reimann J."/>
            <person name="Jetten M.S.M."/>
            <person name="Welte C.U."/>
        </authorList>
    </citation>
    <scope>NUCLEOTIDE SEQUENCE [LARGE SCALE GENOMIC DNA]</scope>
    <source>
        <strain evidence="7">SB12</strain>
    </source>
</reference>
<feature type="binding site" evidence="4">
    <location>
        <begin position="135"/>
        <end position="139"/>
    </location>
    <ligand>
        <name>NADP(+)</name>
        <dbReference type="ChEBI" id="CHEBI:58349"/>
    </ligand>
</feature>
<gene>
    <name evidence="4" type="primary">aroE</name>
    <name evidence="7" type="ORF">F9K24_17125</name>
</gene>
<dbReference type="GO" id="GO:0019632">
    <property type="term" value="P:shikimate metabolic process"/>
    <property type="evidence" value="ECO:0007669"/>
    <property type="project" value="TreeGrafter"/>
</dbReference>
<dbReference type="Proteomes" id="UP000460298">
    <property type="component" value="Unassembled WGS sequence"/>
</dbReference>
<dbReference type="GO" id="GO:0009423">
    <property type="term" value="P:chorismate biosynthetic process"/>
    <property type="evidence" value="ECO:0007669"/>
    <property type="project" value="UniProtKB-UniRule"/>
</dbReference>
<dbReference type="Pfam" id="PF18317">
    <property type="entry name" value="SDH_C"/>
    <property type="match status" value="1"/>
</dbReference>
<protein>
    <recommendedName>
        <fullName evidence="4">Shikimate dehydrogenase (NADP(+))</fullName>
        <shortName evidence="4">SDH</shortName>
        <ecNumber evidence="4">1.1.1.25</ecNumber>
    </recommendedName>
</protein>
<keyword evidence="3 4" id="KW-0057">Aromatic amino acid biosynthesis</keyword>
<dbReference type="SUPFAM" id="SSF53223">
    <property type="entry name" value="Aminoacid dehydrogenase-like, N-terminal domain"/>
    <property type="match status" value="1"/>
</dbReference>
<dbReference type="HAMAP" id="MF_00222">
    <property type="entry name" value="Shikimate_DH_AroE"/>
    <property type="match status" value="1"/>
</dbReference>
<feature type="binding site" evidence="4">
    <location>
        <position position="231"/>
    </location>
    <ligand>
        <name>NADP(+)</name>
        <dbReference type="ChEBI" id="CHEBI:58349"/>
    </ligand>
</feature>
<evidence type="ECO:0000259" key="5">
    <source>
        <dbReference type="Pfam" id="PF08501"/>
    </source>
</evidence>
<keyword evidence="2 4" id="KW-0560">Oxidoreductase</keyword>
<dbReference type="EC" id="1.1.1.25" evidence="4"/>
<evidence type="ECO:0000313" key="7">
    <source>
        <dbReference type="EMBL" id="KAB2930385.1"/>
    </source>
</evidence>
<evidence type="ECO:0000256" key="4">
    <source>
        <dbReference type="HAMAP-Rule" id="MF_00222"/>
    </source>
</evidence>
<comment type="caution">
    <text evidence="4">Lacks conserved residue(s) required for the propagation of feature annotation.</text>
</comment>
<dbReference type="Pfam" id="PF08501">
    <property type="entry name" value="Shikimate_dh_N"/>
    <property type="match status" value="1"/>
</dbReference>
<feature type="binding site" evidence="4">
    <location>
        <position position="254"/>
    </location>
    <ligand>
        <name>NADP(+)</name>
        <dbReference type="ChEBI" id="CHEBI:58349"/>
    </ligand>
</feature>
<dbReference type="InterPro" id="IPR046346">
    <property type="entry name" value="Aminoacid_DH-like_N_sf"/>
</dbReference>
<dbReference type="InterPro" id="IPR022893">
    <property type="entry name" value="Shikimate_DH_fam"/>
</dbReference>
<feature type="binding site" evidence="4">
    <location>
        <position position="92"/>
    </location>
    <ligand>
        <name>shikimate</name>
        <dbReference type="ChEBI" id="CHEBI:36208"/>
    </ligand>
</feature>
<evidence type="ECO:0000313" key="8">
    <source>
        <dbReference type="Proteomes" id="UP000460298"/>
    </source>
</evidence>
<dbReference type="EMBL" id="WBUI01000021">
    <property type="protein sequence ID" value="KAB2930385.1"/>
    <property type="molecule type" value="Genomic_DNA"/>
</dbReference>
<dbReference type="UniPathway" id="UPA00053">
    <property type="reaction ID" value="UER00087"/>
</dbReference>
<comment type="caution">
    <text evidence="7">The sequence shown here is derived from an EMBL/GenBank/DDBJ whole genome shotgun (WGS) entry which is preliminary data.</text>
</comment>
<dbReference type="GO" id="GO:0004764">
    <property type="term" value="F:shikimate 3-dehydrogenase (NADP+) activity"/>
    <property type="evidence" value="ECO:0007669"/>
    <property type="project" value="UniProtKB-UniRule"/>
</dbReference>
<sequence>MKGITGQSAVFGIFGNPVSHSISPILHNRTFEKMGFNGVYVPFCVDQTGPFLKKAVLHMGLSGLSVTIPHKLWAAKAADQRDALSELTGAANTLLVRETRNGRILSAHNTDGPGAMRALQTAVPDLKGRRVVIAGYGGSARAIVGQLLLASGVKQVAVTGRNMPKIKAFIRSFTKKRPDWAAKLIPLKEEALLDYEAHILINTTPLGMKGFDLSLPVPESFLRPGLAVMDIVYRPEMTPILIAAKKNRATIVPGYWMLLYQAVLQFELFTGMKAGPEVENFMRLNLLTALRS</sequence>
<comment type="function">
    <text evidence="4">Involved in the biosynthesis of the chorismate, which leads to the biosynthesis of aromatic amino acids. Catalyzes the reversible NADPH linked reduction of 3-dehydroshikimate (DHSA) to yield shikimate (SA).</text>
</comment>